<dbReference type="InterPro" id="IPR056594">
    <property type="entry name" value="AT5G49610-like_b-prop"/>
</dbReference>
<reference evidence="4" key="1">
    <citation type="submission" date="2024-10" db="EMBL/GenBank/DDBJ databases">
        <authorList>
            <person name="Ryan C."/>
        </authorList>
    </citation>
    <scope>NUCLEOTIDE SEQUENCE [LARGE SCALE GENOMIC DNA]</scope>
</reference>
<evidence type="ECO:0008006" key="6">
    <source>
        <dbReference type="Google" id="ProtNLM"/>
    </source>
</evidence>
<gene>
    <name evidence="4" type="ORF">URODEC1_LOCUS87441</name>
</gene>
<dbReference type="InterPro" id="IPR036047">
    <property type="entry name" value="F-box-like_dom_sf"/>
</dbReference>
<keyword evidence="5" id="KW-1185">Reference proteome</keyword>
<feature type="domain" description="F-box" evidence="2">
    <location>
        <begin position="123"/>
        <end position="158"/>
    </location>
</feature>
<evidence type="ECO:0000259" key="2">
    <source>
        <dbReference type="Pfam" id="PF00646"/>
    </source>
</evidence>
<sequence>MRRSVTTAEGNSGAAGRNGQPPAPRGGAERALVAAATEGSGTGRDQRHVAAARAGPARSLGPAASAGAGVRRGQRRPAAVGGGEDDAGGERDLGAAAEGSVTGHGIGAPPLLASVSAVLGNGDLLRQILLRVGLPNYLVRASLVSKRWYLCASDPAFLRCFRDLHPPIVLGFYVELRSNFQRQDRTRFVPRPPPNELDALVRRSIFSLDMGIFEEFEDCWNGCILTYSYNGHTRRSMEYTVRWPLDHARGTLHLPLPPDNIGYYYGEIFPGRDDRLLFFCLAMRSIGQQSVADVYKLSEDGVWAIYISATIDISGTEPYATLFVDNKIYMLANMDMPVFAILDLASTSFTAVDLPEDVDGEGESYSMMSLVDDSVCLILVRGFQIHVWTHKANNEANWMLLNSICLHKMCGDQIMSTCSSVELCRGGAKAELVLLQMGGAVYFLDIRREVIEKGYEVALEAVSLRCMFPFLIVWAPVFPVIKQGRDQKE</sequence>
<evidence type="ECO:0000313" key="5">
    <source>
        <dbReference type="Proteomes" id="UP001497457"/>
    </source>
</evidence>
<feature type="region of interest" description="Disordered" evidence="1">
    <location>
        <begin position="1"/>
        <end position="93"/>
    </location>
</feature>
<feature type="domain" description="F-box protein AT5G49610-like beta-propeller" evidence="3">
    <location>
        <begin position="217"/>
        <end position="478"/>
    </location>
</feature>
<evidence type="ECO:0000313" key="4">
    <source>
        <dbReference type="EMBL" id="CAL5042946.1"/>
    </source>
</evidence>
<feature type="compositionally biased region" description="Polar residues" evidence="1">
    <location>
        <begin position="1"/>
        <end position="10"/>
    </location>
</feature>
<dbReference type="Pfam" id="PF23635">
    <property type="entry name" value="Beta-prop_AT5G49610-like"/>
    <property type="match status" value="1"/>
</dbReference>
<accession>A0ABC9DPU0</accession>
<protein>
    <recommendedName>
        <fullName evidence="6">F-box domain-containing protein</fullName>
    </recommendedName>
</protein>
<dbReference type="Proteomes" id="UP001497457">
    <property type="component" value="Chromosome 34rd"/>
</dbReference>
<dbReference type="EMBL" id="OZ075144">
    <property type="protein sequence ID" value="CAL5042946.1"/>
    <property type="molecule type" value="Genomic_DNA"/>
</dbReference>
<dbReference type="SUPFAM" id="SSF81383">
    <property type="entry name" value="F-box domain"/>
    <property type="match status" value="1"/>
</dbReference>
<dbReference type="InterPro" id="IPR001810">
    <property type="entry name" value="F-box_dom"/>
</dbReference>
<organism evidence="4 5">
    <name type="scientific">Urochloa decumbens</name>
    <dbReference type="NCBI Taxonomy" id="240449"/>
    <lineage>
        <taxon>Eukaryota</taxon>
        <taxon>Viridiplantae</taxon>
        <taxon>Streptophyta</taxon>
        <taxon>Embryophyta</taxon>
        <taxon>Tracheophyta</taxon>
        <taxon>Spermatophyta</taxon>
        <taxon>Magnoliopsida</taxon>
        <taxon>Liliopsida</taxon>
        <taxon>Poales</taxon>
        <taxon>Poaceae</taxon>
        <taxon>PACMAD clade</taxon>
        <taxon>Panicoideae</taxon>
        <taxon>Panicodae</taxon>
        <taxon>Paniceae</taxon>
        <taxon>Melinidinae</taxon>
        <taxon>Urochloa</taxon>
    </lineage>
</organism>
<evidence type="ECO:0000256" key="1">
    <source>
        <dbReference type="SAM" id="MobiDB-lite"/>
    </source>
</evidence>
<dbReference type="AlphaFoldDB" id="A0ABC9DPU0"/>
<proteinExistence type="predicted"/>
<dbReference type="PANTHER" id="PTHR33207">
    <property type="entry name" value="F-BOX DOMAIN CONTAINING PROTEIN-RELATED"/>
    <property type="match status" value="1"/>
</dbReference>
<name>A0ABC9DPU0_9POAL</name>
<evidence type="ECO:0000259" key="3">
    <source>
        <dbReference type="Pfam" id="PF23635"/>
    </source>
</evidence>
<dbReference type="Pfam" id="PF00646">
    <property type="entry name" value="F-box"/>
    <property type="match status" value="1"/>
</dbReference>